<reference evidence="4 5" key="1">
    <citation type="submission" date="2018-05" db="EMBL/GenBank/DDBJ databases">
        <title>Genomic Encyclopedia of Type Strains, Phase IV (KMG-IV): sequencing the most valuable type-strain genomes for metagenomic binning, comparative biology and taxonomic classification.</title>
        <authorList>
            <person name="Goeker M."/>
        </authorList>
    </citation>
    <scope>NUCLEOTIDE SEQUENCE [LARGE SCALE GENOMIC DNA]</scope>
    <source>
        <strain evidence="4 5">DSM 103371</strain>
    </source>
</reference>
<dbReference type="Gene3D" id="3.40.1190.20">
    <property type="match status" value="1"/>
</dbReference>
<dbReference type="PANTHER" id="PTHR10584:SF166">
    <property type="entry name" value="RIBOKINASE"/>
    <property type="match status" value="1"/>
</dbReference>
<dbReference type="InterPro" id="IPR011611">
    <property type="entry name" value="PfkB_dom"/>
</dbReference>
<sequence>MRRRGVLTAGTWCLDRNLTVDRWPREDSVATVTGLELSGGGNGCNFACDLRRLDPSVPVWTRGVVGDDREGDYLRQVAAEHGIGDGLVTLPGIQTQVTDAYQSQASGQRTHILIPGAASHLSPDHIAVEDCPARFFHLGLPGIHPVMDAPWQDEPNGWVATLKRARAVGMETNMELVTVAPERLREIVIPCLPHLSTLVVNDFEIGAITGIDTLRDGETDRAACEKAAHVACGMGAMDLVVVHFTRGAVLVQRNVDRALFVPSVQVPEDAIRGANGAGDAFAAGVFLGLHRDAPHADCLRLGHAAAATSLTGLGTYSAVEEAEACLARADAWGWREA</sequence>
<evidence type="ECO:0000259" key="3">
    <source>
        <dbReference type="Pfam" id="PF00294"/>
    </source>
</evidence>
<dbReference type="GO" id="GO:0016301">
    <property type="term" value="F:kinase activity"/>
    <property type="evidence" value="ECO:0007669"/>
    <property type="project" value="UniProtKB-KW"/>
</dbReference>
<keyword evidence="5" id="KW-1185">Reference proteome</keyword>
<keyword evidence="2 4" id="KW-0418">Kinase</keyword>
<dbReference type="Proteomes" id="UP000245390">
    <property type="component" value="Unassembled WGS sequence"/>
</dbReference>
<dbReference type="AlphaFoldDB" id="A0A316G9Z0"/>
<evidence type="ECO:0000256" key="1">
    <source>
        <dbReference type="ARBA" id="ARBA00022679"/>
    </source>
</evidence>
<comment type="caution">
    <text evidence="4">The sequence shown here is derived from an EMBL/GenBank/DDBJ whole genome shotgun (WGS) entry which is preliminary data.</text>
</comment>
<protein>
    <submittedName>
        <fullName evidence="4">Sugar/nucleoside kinase (Ribokinase family)</fullName>
    </submittedName>
</protein>
<dbReference type="SUPFAM" id="SSF53613">
    <property type="entry name" value="Ribokinase-like"/>
    <property type="match status" value="1"/>
</dbReference>
<dbReference type="RefSeq" id="WP_109758357.1">
    <property type="nucleotide sequence ID" value="NZ_CP034588.1"/>
</dbReference>
<dbReference type="KEGG" id="salo:EF888_12050"/>
<name>A0A316G9Z0_9RHOB</name>
<dbReference type="InterPro" id="IPR029056">
    <property type="entry name" value="Ribokinase-like"/>
</dbReference>
<keyword evidence="1" id="KW-0808">Transferase</keyword>
<dbReference type="PANTHER" id="PTHR10584">
    <property type="entry name" value="SUGAR KINASE"/>
    <property type="match status" value="1"/>
</dbReference>
<dbReference type="GO" id="GO:0005829">
    <property type="term" value="C:cytosol"/>
    <property type="evidence" value="ECO:0007669"/>
    <property type="project" value="TreeGrafter"/>
</dbReference>
<proteinExistence type="predicted"/>
<organism evidence="4 5">
    <name type="scientific">Silicimonas algicola</name>
    <dbReference type="NCBI Taxonomy" id="1826607"/>
    <lineage>
        <taxon>Bacteria</taxon>
        <taxon>Pseudomonadati</taxon>
        <taxon>Pseudomonadota</taxon>
        <taxon>Alphaproteobacteria</taxon>
        <taxon>Rhodobacterales</taxon>
        <taxon>Paracoccaceae</taxon>
    </lineage>
</organism>
<accession>A0A316G9Z0</accession>
<evidence type="ECO:0000256" key="2">
    <source>
        <dbReference type="ARBA" id="ARBA00022777"/>
    </source>
</evidence>
<feature type="domain" description="Carbohydrate kinase PfkB" evidence="3">
    <location>
        <begin position="10"/>
        <end position="320"/>
    </location>
</feature>
<dbReference type="Pfam" id="PF00294">
    <property type="entry name" value="PfkB"/>
    <property type="match status" value="1"/>
</dbReference>
<evidence type="ECO:0000313" key="4">
    <source>
        <dbReference type="EMBL" id="PWK57779.1"/>
    </source>
</evidence>
<evidence type="ECO:0000313" key="5">
    <source>
        <dbReference type="Proteomes" id="UP000245390"/>
    </source>
</evidence>
<dbReference type="OrthoDB" id="9813569at2"/>
<dbReference type="EMBL" id="QGGV01000002">
    <property type="protein sequence ID" value="PWK57779.1"/>
    <property type="molecule type" value="Genomic_DNA"/>
</dbReference>
<gene>
    <name evidence="4" type="ORF">C8D95_102427</name>
</gene>